<dbReference type="EMBL" id="JAPFFF010000042">
    <property type="protein sequence ID" value="KAK8841284.1"/>
    <property type="molecule type" value="Genomic_DNA"/>
</dbReference>
<organism evidence="1 2">
    <name type="scientific">Tritrichomonas musculus</name>
    <dbReference type="NCBI Taxonomy" id="1915356"/>
    <lineage>
        <taxon>Eukaryota</taxon>
        <taxon>Metamonada</taxon>
        <taxon>Parabasalia</taxon>
        <taxon>Tritrichomonadida</taxon>
        <taxon>Tritrichomonadidae</taxon>
        <taxon>Tritrichomonas</taxon>
    </lineage>
</organism>
<comment type="caution">
    <text evidence="1">The sequence shown here is derived from an EMBL/GenBank/DDBJ whole genome shotgun (WGS) entry which is preliminary data.</text>
</comment>
<accession>A0ABR2H4Y7</accession>
<name>A0ABR2H4Y7_9EUKA</name>
<reference evidence="1 2" key="1">
    <citation type="submission" date="2024-04" db="EMBL/GenBank/DDBJ databases">
        <title>Tritrichomonas musculus Genome.</title>
        <authorList>
            <person name="Alves-Ferreira E."/>
            <person name="Grigg M."/>
            <person name="Lorenzi H."/>
            <person name="Galac M."/>
        </authorList>
    </citation>
    <scope>NUCLEOTIDE SEQUENCE [LARGE SCALE GENOMIC DNA]</scope>
    <source>
        <strain evidence="1 2">EAF2021</strain>
    </source>
</reference>
<protein>
    <submittedName>
        <fullName evidence="1">Uncharacterized protein</fullName>
    </submittedName>
</protein>
<evidence type="ECO:0000313" key="2">
    <source>
        <dbReference type="Proteomes" id="UP001470230"/>
    </source>
</evidence>
<evidence type="ECO:0000313" key="1">
    <source>
        <dbReference type="EMBL" id="KAK8841284.1"/>
    </source>
</evidence>
<sequence>MQNRFLTKHKNYLNDIIHKYLPDFKIDDEIDENKSKKNRRSDIKTPDTQILKALSDNIGIAPNCREYSKETKLLCYSLYSISSGCYRVLRTEIPFPSEQILRKTFSEDVKRFQNM</sequence>
<gene>
    <name evidence="1" type="ORF">M9Y10_027487</name>
</gene>
<proteinExistence type="predicted"/>
<dbReference type="Proteomes" id="UP001470230">
    <property type="component" value="Unassembled WGS sequence"/>
</dbReference>
<keyword evidence="2" id="KW-1185">Reference proteome</keyword>